<dbReference type="SUPFAM" id="SSF53474">
    <property type="entry name" value="alpha/beta-Hydrolases"/>
    <property type="match status" value="1"/>
</dbReference>
<evidence type="ECO:0000313" key="6">
    <source>
        <dbReference type="Proteomes" id="UP001216907"/>
    </source>
</evidence>
<sequence length="758" mass="84683">MHPTQSRPMRLPAAAFAALLLALGGPSLAGDEGSKAAYARADGLAKATRDKVFKARVRANWLGKSHRFWYRNDLADAAREYILVDAEKSERRPAFDHAKLAEALEKAVGKPQKATHLALDQFTVADDGAVHFGFEGKTYRFDPAGELKEAPSPPVENLAPSERERRRPTEEGTRESPRGEDSPDGKFSVVVRDHNLILHEKAGDKDTVLSFEGSDVDGYEAGVFWAPDSKRFIALRRVRGSERKVNMVASAPKDQLQPKLVTHDYLKPGDQVPVSRPHLFDVDGRKEVPIEPDLAPNPWSVDQFRWAPDSGRFTFLYNQRGHQVMRLVAVDAKTGKASAIVDERPETFFCYSSKLFERRMDGSNEVIWMSERDGWNHLYLIDLVDGQVKNPITRGTWVVRGVDRVDEEKRQVWFRAGGVHADQDPYHVHHARVNFDGTGLVVLTAGDGTHEVEYSPDREFLVDAYSRVDAPPVVELRRTKDGGLVCELERADVSRLEATGWKPPQRFVAKGRDGKTDIYGIICRPRDFNPDAKYPVIENIYAGPQGYFVPKRFAPFYGHQALAELGFIVVQIDGMGTNERSKAFHDVCWKNLLDSGFPDRIAWLKAAAEKEKAMDLSRVGIFGGSAGGQNALAGLLTHGDFYKVGVADCGCHDNRMDKIWWNEQWMGWPIGPHYAEQSNVTLAPRLTGKLLLTVGELDRNVDPASTMQVVDALIKADKDFDLVVFPGADHGAGGSPYGERRRRDFFVRHLLGVEPRGR</sequence>
<evidence type="ECO:0000259" key="4">
    <source>
        <dbReference type="Pfam" id="PF00930"/>
    </source>
</evidence>
<dbReference type="Pfam" id="PF00326">
    <property type="entry name" value="Peptidase_S9"/>
    <property type="match status" value="1"/>
</dbReference>
<dbReference type="InterPro" id="IPR002469">
    <property type="entry name" value="Peptidase_S9B_N"/>
</dbReference>
<organism evidence="5 6">
    <name type="scientific">Paludisphaera mucosa</name>
    <dbReference type="NCBI Taxonomy" id="3030827"/>
    <lineage>
        <taxon>Bacteria</taxon>
        <taxon>Pseudomonadati</taxon>
        <taxon>Planctomycetota</taxon>
        <taxon>Planctomycetia</taxon>
        <taxon>Isosphaerales</taxon>
        <taxon>Isosphaeraceae</taxon>
        <taxon>Paludisphaera</taxon>
    </lineage>
</organism>
<accession>A0ABT6FFK6</accession>
<dbReference type="InterPro" id="IPR029058">
    <property type="entry name" value="AB_hydrolase_fold"/>
</dbReference>
<dbReference type="Proteomes" id="UP001216907">
    <property type="component" value="Unassembled WGS sequence"/>
</dbReference>
<feature type="compositionally biased region" description="Basic and acidic residues" evidence="1">
    <location>
        <begin position="161"/>
        <end position="184"/>
    </location>
</feature>
<reference evidence="5 6" key="1">
    <citation type="submission" date="2023-03" db="EMBL/GenBank/DDBJ databases">
        <title>Paludisphaera mucosa sp. nov. a novel planctomycete from northern fen.</title>
        <authorList>
            <person name="Ivanova A."/>
        </authorList>
    </citation>
    <scope>NUCLEOTIDE SEQUENCE [LARGE SCALE GENOMIC DNA]</scope>
    <source>
        <strain evidence="5 6">Pla2</strain>
    </source>
</reference>
<feature type="domain" description="Dipeptidylpeptidase IV N-terminal" evidence="4">
    <location>
        <begin position="182"/>
        <end position="472"/>
    </location>
</feature>
<keyword evidence="2" id="KW-0732">Signal</keyword>
<dbReference type="Gene3D" id="3.40.50.1820">
    <property type="entry name" value="alpha/beta hydrolase"/>
    <property type="match status" value="1"/>
</dbReference>
<protein>
    <submittedName>
        <fullName evidence="5">Prolyl oligopeptidase family serine peptidase</fullName>
    </submittedName>
</protein>
<gene>
    <name evidence="5" type="ORF">PZE19_21510</name>
</gene>
<evidence type="ECO:0000256" key="2">
    <source>
        <dbReference type="SAM" id="SignalP"/>
    </source>
</evidence>
<dbReference type="PANTHER" id="PTHR11731">
    <property type="entry name" value="PROTEASE FAMILY S9B,C DIPEPTIDYL-PEPTIDASE IV-RELATED"/>
    <property type="match status" value="1"/>
</dbReference>
<dbReference type="Pfam" id="PF00930">
    <property type="entry name" value="DPPIV_N"/>
    <property type="match status" value="1"/>
</dbReference>
<proteinExistence type="predicted"/>
<comment type="caution">
    <text evidence="5">The sequence shown here is derived from an EMBL/GenBank/DDBJ whole genome shotgun (WGS) entry which is preliminary data.</text>
</comment>
<feature type="region of interest" description="Disordered" evidence="1">
    <location>
        <begin position="143"/>
        <end position="187"/>
    </location>
</feature>
<dbReference type="InterPro" id="IPR001375">
    <property type="entry name" value="Peptidase_S9_cat"/>
</dbReference>
<keyword evidence="6" id="KW-1185">Reference proteome</keyword>
<evidence type="ECO:0000313" key="5">
    <source>
        <dbReference type="EMBL" id="MDG3006357.1"/>
    </source>
</evidence>
<feature type="chain" id="PRO_5045604520" evidence="2">
    <location>
        <begin position="30"/>
        <end position="758"/>
    </location>
</feature>
<evidence type="ECO:0000256" key="1">
    <source>
        <dbReference type="SAM" id="MobiDB-lite"/>
    </source>
</evidence>
<dbReference type="InterPro" id="IPR050278">
    <property type="entry name" value="Serine_Prot_S9B/DPPIV"/>
</dbReference>
<dbReference type="SUPFAM" id="SSF82171">
    <property type="entry name" value="DPP6 N-terminal domain-like"/>
    <property type="match status" value="1"/>
</dbReference>
<feature type="domain" description="Peptidase S9 prolyl oligopeptidase catalytic" evidence="3">
    <location>
        <begin position="560"/>
        <end position="749"/>
    </location>
</feature>
<dbReference type="EMBL" id="JARRAG010000002">
    <property type="protein sequence ID" value="MDG3006357.1"/>
    <property type="molecule type" value="Genomic_DNA"/>
</dbReference>
<evidence type="ECO:0000259" key="3">
    <source>
        <dbReference type="Pfam" id="PF00326"/>
    </source>
</evidence>
<feature type="signal peptide" evidence="2">
    <location>
        <begin position="1"/>
        <end position="29"/>
    </location>
</feature>
<name>A0ABT6FFK6_9BACT</name>
<dbReference type="PANTHER" id="PTHR11731:SF118">
    <property type="entry name" value="BLR1971 PROTEIN"/>
    <property type="match status" value="1"/>
</dbReference>
<dbReference type="Gene3D" id="2.140.10.30">
    <property type="entry name" value="Dipeptidylpeptidase IV, N-terminal domain"/>
    <property type="match status" value="1"/>
</dbReference>
<dbReference type="RefSeq" id="WP_277862657.1">
    <property type="nucleotide sequence ID" value="NZ_JARRAG010000002.1"/>
</dbReference>